<proteinExistence type="predicted"/>
<evidence type="ECO:0000313" key="2">
    <source>
        <dbReference type="Proteomes" id="UP000015102"/>
    </source>
</evidence>
<dbReference type="HOGENOM" id="CLU_2870143_0_0_1"/>
<reference evidence="2" key="1">
    <citation type="submission" date="2013-02" db="EMBL/GenBank/DDBJ databases">
        <authorList>
            <person name="Hughes D."/>
        </authorList>
    </citation>
    <scope>NUCLEOTIDE SEQUENCE</scope>
    <source>
        <strain>Durham</strain>
        <strain evidence="2">NC isolate 2 -- Noor lab</strain>
    </source>
</reference>
<protein>
    <submittedName>
        <fullName evidence="1">Uncharacterized protein</fullName>
    </submittedName>
</protein>
<dbReference type="EnsemblMetazoa" id="MESCA010297-RA">
    <property type="protein sequence ID" value="MESCA010297-PA"/>
    <property type="gene ID" value="MESCA010297"/>
</dbReference>
<name>T1H264_MEGSC</name>
<keyword evidence="2" id="KW-1185">Reference proteome</keyword>
<dbReference type="Proteomes" id="UP000015102">
    <property type="component" value="Unassembled WGS sequence"/>
</dbReference>
<dbReference type="EMBL" id="CAQQ02385271">
    <property type="status" value="NOT_ANNOTATED_CDS"/>
    <property type="molecule type" value="Genomic_DNA"/>
</dbReference>
<reference evidence="1" key="2">
    <citation type="submission" date="2015-06" db="UniProtKB">
        <authorList>
            <consortium name="EnsemblMetazoa"/>
        </authorList>
    </citation>
    <scope>IDENTIFICATION</scope>
</reference>
<accession>T1H264</accession>
<evidence type="ECO:0000313" key="1">
    <source>
        <dbReference type="EnsemblMetazoa" id="MESCA010297-PA"/>
    </source>
</evidence>
<dbReference type="AlphaFoldDB" id="T1H264"/>
<organism evidence="1 2">
    <name type="scientific">Megaselia scalaris</name>
    <name type="common">Humpbacked fly</name>
    <name type="synonym">Phora scalaris</name>
    <dbReference type="NCBI Taxonomy" id="36166"/>
    <lineage>
        <taxon>Eukaryota</taxon>
        <taxon>Metazoa</taxon>
        <taxon>Ecdysozoa</taxon>
        <taxon>Arthropoda</taxon>
        <taxon>Hexapoda</taxon>
        <taxon>Insecta</taxon>
        <taxon>Pterygota</taxon>
        <taxon>Neoptera</taxon>
        <taxon>Endopterygota</taxon>
        <taxon>Diptera</taxon>
        <taxon>Brachycera</taxon>
        <taxon>Muscomorpha</taxon>
        <taxon>Platypezoidea</taxon>
        <taxon>Phoridae</taxon>
        <taxon>Megaseliini</taxon>
        <taxon>Megaselia</taxon>
    </lineage>
</organism>
<dbReference type="EMBL" id="CAQQ02385270">
    <property type="status" value="NOT_ANNOTATED_CDS"/>
    <property type="molecule type" value="Genomic_DNA"/>
</dbReference>
<sequence length="64" mass="7285">MSTNITNVVQQFHIHGSRVGKLFLCKAIQNGCKILSSKVRKITKARIQMSFPQSSGHFLWHMTL</sequence>